<accession>A0ABP7B7R3</accession>
<keyword evidence="1" id="KW-1133">Transmembrane helix</keyword>
<proteinExistence type="predicted"/>
<dbReference type="Proteomes" id="UP001410795">
    <property type="component" value="Unassembled WGS sequence"/>
</dbReference>
<evidence type="ECO:0000313" key="2">
    <source>
        <dbReference type="EMBL" id="GAA3652160.1"/>
    </source>
</evidence>
<dbReference type="EMBL" id="BAAAYV010000005">
    <property type="protein sequence ID" value="GAA3652160.1"/>
    <property type="molecule type" value="Genomic_DNA"/>
</dbReference>
<keyword evidence="1" id="KW-0812">Transmembrane</keyword>
<keyword evidence="1" id="KW-0472">Membrane</keyword>
<gene>
    <name evidence="2" type="ORF">GCM10022202_09890</name>
</gene>
<comment type="caution">
    <text evidence="2">The sequence shown here is derived from an EMBL/GenBank/DDBJ whole genome shotgun (WGS) entry which is preliminary data.</text>
</comment>
<reference evidence="3" key="1">
    <citation type="journal article" date="2019" name="Int. J. Syst. Evol. Microbiol.">
        <title>The Global Catalogue of Microorganisms (GCM) 10K type strain sequencing project: providing services to taxonomists for standard genome sequencing and annotation.</title>
        <authorList>
            <consortium name="The Broad Institute Genomics Platform"/>
            <consortium name="The Broad Institute Genome Sequencing Center for Infectious Disease"/>
            <person name="Wu L."/>
            <person name="Ma J."/>
        </authorList>
    </citation>
    <scope>NUCLEOTIDE SEQUENCE [LARGE SCALE GENOMIC DNA]</scope>
    <source>
        <strain evidence="3">JCM 16546</strain>
    </source>
</reference>
<feature type="transmembrane region" description="Helical" evidence="1">
    <location>
        <begin position="12"/>
        <end position="35"/>
    </location>
</feature>
<sequence length="79" mass="8672">MIPVDGAQIWTIIGVLSAGLFGLLTLISTMFVRVVQAEIGGLRTELRTEVGGLRAEMSAKLDGIDRDVQFLMRREADRP</sequence>
<evidence type="ECO:0000313" key="3">
    <source>
        <dbReference type="Proteomes" id="UP001410795"/>
    </source>
</evidence>
<keyword evidence="3" id="KW-1185">Reference proteome</keyword>
<name>A0ABP7B7R3_9MICO</name>
<dbReference type="RefSeq" id="WP_221855541.1">
    <property type="nucleotide sequence ID" value="NZ_BAAAYV010000005.1"/>
</dbReference>
<evidence type="ECO:0000256" key="1">
    <source>
        <dbReference type="SAM" id="Phobius"/>
    </source>
</evidence>
<organism evidence="2 3">
    <name type="scientific">Microbacterium marinilacus</name>
    <dbReference type="NCBI Taxonomy" id="415209"/>
    <lineage>
        <taxon>Bacteria</taxon>
        <taxon>Bacillati</taxon>
        <taxon>Actinomycetota</taxon>
        <taxon>Actinomycetes</taxon>
        <taxon>Micrococcales</taxon>
        <taxon>Microbacteriaceae</taxon>
        <taxon>Microbacterium</taxon>
    </lineage>
</organism>
<protein>
    <submittedName>
        <fullName evidence="2">Uncharacterized protein</fullName>
    </submittedName>
</protein>